<dbReference type="Proteomes" id="UP000239415">
    <property type="component" value="Unassembled WGS sequence"/>
</dbReference>
<dbReference type="AlphaFoldDB" id="A0A2T0KHG7"/>
<keyword evidence="4" id="KW-1185">Reference proteome</keyword>
<organism evidence="3 4">
    <name type="scientific">Actinoplanes italicus</name>
    <dbReference type="NCBI Taxonomy" id="113567"/>
    <lineage>
        <taxon>Bacteria</taxon>
        <taxon>Bacillati</taxon>
        <taxon>Actinomycetota</taxon>
        <taxon>Actinomycetes</taxon>
        <taxon>Micromonosporales</taxon>
        <taxon>Micromonosporaceae</taxon>
        <taxon>Actinoplanes</taxon>
    </lineage>
</organism>
<dbReference type="OrthoDB" id="5187898at2"/>
<evidence type="ECO:0000313" key="4">
    <source>
        <dbReference type="Proteomes" id="UP000239415"/>
    </source>
</evidence>
<sequence length="408" mass="42894">MRRLIRRVRRAVLPPRGEHGGVGALVALFLSTAVLFGMGAVVIDVGLLYSEREQLQSGADFASWKAAQSCVFDPSTANCNNATQSDNARAYAVKNAKDDHADARACLNNQNCGTWNTTVTCPAPPAITGTYDSVEVRTSTRTTTGGTLVPPVFAKPLLGPAYQGKKVGACARVAWGTPASATVLALGVSLCDWERITGRNSVFRGLPLLDPLLQQTGVYSLLGLQPPLDNAITISNPPLSPCNNSWDQISPGGYAWLGTPNAACQLTIAPTITPEYWIDSLTLTLTTLSTAVNCTNALASARAKGTPVLVPIYDKVQSFLTNLFPARYRVIGFASFVVTGYTGLLGGLGGLVGSASSLTGLVPGIAKLLCGLQLCIYGYFTKSVVPEHLPKAFGSGRNFGVTVIGRTG</sequence>
<dbReference type="InterPro" id="IPR028087">
    <property type="entry name" value="Tad_N"/>
</dbReference>
<reference evidence="3 4" key="1">
    <citation type="submission" date="2018-03" db="EMBL/GenBank/DDBJ databases">
        <title>Genomic Encyclopedia of Archaeal and Bacterial Type Strains, Phase II (KMG-II): from individual species to whole genera.</title>
        <authorList>
            <person name="Goeker M."/>
        </authorList>
    </citation>
    <scope>NUCLEOTIDE SEQUENCE [LARGE SCALE GENOMIC DNA]</scope>
    <source>
        <strain evidence="3 4">DSM 43146</strain>
    </source>
</reference>
<evidence type="ECO:0000313" key="3">
    <source>
        <dbReference type="EMBL" id="PRX22884.1"/>
    </source>
</evidence>
<evidence type="ECO:0000256" key="1">
    <source>
        <dbReference type="SAM" id="Phobius"/>
    </source>
</evidence>
<keyword evidence="1" id="KW-0812">Transmembrane</keyword>
<gene>
    <name evidence="3" type="ORF">CLV67_104412</name>
</gene>
<protein>
    <submittedName>
        <fullName evidence="3">Putative Flp pilus-assembly TadE/G-like protein</fullName>
    </submittedName>
</protein>
<dbReference type="RefSeq" id="WP_106317885.1">
    <property type="nucleotide sequence ID" value="NZ_BOMO01000022.1"/>
</dbReference>
<feature type="domain" description="Putative Flp pilus-assembly TadG-like N-terminal" evidence="2">
    <location>
        <begin position="21"/>
        <end position="68"/>
    </location>
</feature>
<dbReference type="EMBL" id="PVMZ01000004">
    <property type="protein sequence ID" value="PRX22884.1"/>
    <property type="molecule type" value="Genomic_DNA"/>
</dbReference>
<keyword evidence="1" id="KW-0472">Membrane</keyword>
<evidence type="ECO:0000259" key="2">
    <source>
        <dbReference type="Pfam" id="PF13400"/>
    </source>
</evidence>
<proteinExistence type="predicted"/>
<accession>A0A2T0KHG7</accession>
<name>A0A2T0KHG7_9ACTN</name>
<comment type="caution">
    <text evidence="3">The sequence shown here is derived from an EMBL/GenBank/DDBJ whole genome shotgun (WGS) entry which is preliminary data.</text>
</comment>
<keyword evidence="1" id="KW-1133">Transmembrane helix</keyword>
<feature type="transmembrane region" description="Helical" evidence="1">
    <location>
        <begin position="21"/>
        <end position="49"/>
    </location>
</feature>
<dbReference type="Pfam" id="PF13400">
    <property type="entry name" value="Tad"/>
    <property type="match status" value="1"/>
</dbReference>